<protein>
    <submittedName>
        <fullName evidence="1">Uncharacterized protein</fullName>
    </submittedName>
</protein>
<sequence length="345" mass="37354">MKKVYIFAIFFLCLFCLSCRKKSKSDIDPLVPADVYVTLSNTYSSYGQYWKNGEMVNLATTNSFANARAIFVSENDIHVVGDASATSNIVFSPFTGQYWNNGAVSNVDGGIPAKLLYDVVVSDGNVYISGDGLNTMQLKMQAAYWKNGVAIPLDEANVRGSRARGIFVAGKDVYVAGSLNFQNETAVYWKNGIVVSLGDPLNTSFANSVAVSGKNIYIVGSEGSNDGSRARYWKNGAGNYLTDGSEYSSEAVDIAVSGKDVYCIGNLQYYDNTRVAKLWKNGISQSLPGATRVSSIFVFNNDVYVAGEGFDNAVKSPMYWKNGVPTILPNNGNGAFASSIFVKKQ</sequence>
<evidence type="ECO:0000313" key="1">
    <source>
        <dbReference type="EMBL" id="KAA6440374.1"/>
    </source>
</evidence>
<reference evidence="1 2" key="1">
    <citation type="submission" date="2019-05" db="EMBL/GenBank/DDBJ databases">
        <authorList>
            <person name="Qu J.-H."/>
        </authorList>
    </citation>
    <scope>NUCLEOTIDE SEQUENCE [LARGE SCALE GENOMIC DNA]</scope>
    <source>
        <strain evidence="1 2">NS28</strain>
    </source>
</reference>
<name>A0A5M8R048_9BACT</name>
<keyword evidence="2" id="KW-1185">Reference proteome</keyword>
<dbReference type="AlphaFoldDB" id="A0A5M8R048"/>
<dbReference type="EMBL" id="VBSN01000027">
    <property type="protein sequence ID" value="KAA6440374.1"/>
    <property type="molecule type" value="Genomic_DNA"/>
</dbReference>
<organism evidence="1 2">
    <name type="scientific">Dyadobacter flavalbus</name>
    <dbReference type="NCBI Taxonomy" id="2579942"/>
    <lineage>
        <taxon>Bacteria</taxon>
        <taxon>Pseudomonadati</taxon>
        <taxon>Bacteroidota</taxon>
        <taxon>Cytophagia</taxon>
        <taxon>Cytophagales</taxon>
        <taxon>Spirosomataceae</taxon>
        <taxon>Dyadobacter</taxon>
    </lineage>
</organism>
<dbReference type="OrthoDB" id="708305at2"/>
<gene>
    <name evidence="1" type="ORF">FEM33_07165</name>
</gene>
<evidence type="ECO:0000313" key="2">
    <source>
        <dbReference type="Proteomes" id="UP000323994"/>
    </source>
</evidence>
<dbReference type="RefSeq" id="WP_139011387.1">
    <property type="nucleotide sequence ID" value="NZ_VBSN01000027.1"/>
</dbReference>
<dbReference type="Proteomes" id="UP000323994">
    <property type="component" value="Unassembled WGS sequence"/>
</dbReference>
<accession>A0A5M8R048</accession>
<comment type="caution">
    <text evidence="1">The sequence shown here is derived from an EMBL/GenBank/DDBJ whole genome shotgun (WGS) entry which is preliminary data.</text>
</comment>
<proteinExistence type="predicted"/>